<reference evidence="2 3" key="1">
    <citation type="submission" date="2016-11" db="EMBL/GenBank/DDBJ databases">
        <title>Complete genome sequence of Streptomyces niveus SCSIO 3406.</title>
        <authorList>
            <person name="Zhu Q."/>
            <person name="Cheng W."/>
            <person name="Song Y."/>
            <person name="Li Q."/>
            <person name="Ju J."/>
        </authorList>
    </citation>
    <scope>NUCLEOTIDE SEQUENCE [LARGE SCALE GENOMIC DNA]</scope>
    <source>
        <strain evidence="2 3">SCSIO 3406</strain>
    </source>
</reference>
<dbReference type="EMBL" id="CP018047">
    <property type="protein sequence ID" value="AQU67445.1"/>
    <property type="molecule type" value="Genomic_DNA"/>
</dbReference>
<dbReference type="OrthoDB" id="3280248at2"/>
<keyword evidence="3" id="KW-1185">Reference proteome</keyword>
<dbReference type="RefSeq" id="WP_078076008.1">
    <property type="nucleotide sequence ID" value="NZ_CP018047.1"/>
</dbReference>
<dbReference type="KEGG" id="snw:BBN63_15525"/>
<evidence type="ECO:0000259" key="1">
    <source>
        <dbReference type="Pfam" id="PF00583"/>
    </source>
</evidence>
<dbReference type="AlphaFoldDB" id="A0A1U9QUW9"/>
<dbReference type="GO" id="GO:0016747">
    <property type="term" value="F:acyltransferase activity, transferring groups other than amino-acyl groups"/>
    <property type="evidence" value="ECO:0007669"/>
    <property type="project" value="InterPro"/>
</dbReference>
<dbReference type="SUPFAM" id="SSF55729">
    <property type="entry name" value="Acyl-CoA N-acyltransferases (Nat)"/>
    <property type="match status" value="1"/>
</dbReference>
<accession>A0A1U9QUW9</accession>
<gene>
    <name evidence="2" type="ORF">BBN63_15525</name>
</gene>
<dbReference type="Pfam" id="PF00583">
    <property type="entry name" value="Acetyltransf_1"/>
    <property type="match status" value="1"/>
</dbReference>
<dbReference type="InterPro" id="IPR000182">
    <property type="entry name" value="GNAT_dom"/>
</dbReference>
<evidence type="ECO:0000313" key="3">
    <source>
        <dbReference type="Proteomes" id="UP000189677"/>
    </source>
</evidence>
<evidence type="ECO:0000313" key="2">
    <source>
        <dbReference type="EMBL" id="AQU67445.1"/>
    </source>
</evidence>
<feature type="domain" description="N-acetyltransferase" evidence="1">
    <location>
        <begin position="317"/>
        <end position="400"/>
    </location>
</feature>
<protein>
    <recommendedName>
        <fullName evidence="1">N-acetyltransferase domain-containing protein</fullName>
    </recommendedName>
</protein>
<organism evidence="2 3">
    <name type="scientific">Streptomyces niveus</name>
    <name type="common">Streptomyces spheroides</name>
    <dbReference type="NCBI Taxonomy" id="193462"/>
    <lineage>
        <taxon>Bacteria</taxon>
        <taxon>Bacillati</taxon>
        <taxon>Actinomycetota</taxon>
        <taxon>Actinomycetes</taxon>
        <taxon>Kitasatosporales</taxon>
        <taxon>Streptomycetaceae</taxon>
        <taxon>Streptomyces</taxon>
    </lineage>
</organism>
<proteinExistence type="predicted"/>
<name>A0A1U9QUW9_STRNV</name>
<sequence length="433" mass="49041">MTERTVYLDPPPYDWRSRKVLVRPYRWYAIVRLDRDGYANVTRRQGNAGELAAAYTEAVDAARRAGIDRIRYDGSSDTFSWTGGPEWITLFVPFRHVEATVEALRVAELNHDYGMFHTLTDEMALPVDDWLAPGERELVRGVDFDPPPRVFLRFLRGKAKQQGVRLNGRATAGSIWIRPTLSPVEKQLREEDPQRYPGWKDRWSEYEELDDAPMRPWVGGQDQELSSGAIPVAFREVTTPSTSSCPCGMTLPDLVDGGNEHATHHTAWTFGIRSPKNLDWHSDLAIVTAQSPISWRRLANRVARMPQKEEHYDFNSWTHLREPEETSDNVRAYLLKANGHVIGYLAAHDTAEHALWDLTDGSPYGDKDLTLRPRIILIWVADIYRSQGVGATLVHALAEDFGCQVADVSWSTPVSDAGRRLALRISPKGIWVS</sequence>
<dbReference type="Proteomes" id="UP000189677">
    <property type="component" value="Chromosome"/>
</dbReference>
<dbReference type="InterPro" id="IPR016181">
    <property type="entry name" value="Acyl_CoA_acyltransferase"/>
</dbReference>